<dbReference type="GO" id="GO:0006351">
    <property type="term" value="P:DNA-templated transcription"/>
    <property type="evidence" value="ECO:0007669"/>
    <property type="project" value="InterPro"/>
</dbReference>
<feature type="domain" description="Xylanolytic transcriptional activator regulatory" evidence="7">
    <location>
        <begin position="317"/>
        <end position="430"/>
    </location>
</feature>
<evidence type="ECO:0000256" key="6">
    <source>
        <dbReference type="SAM" id="MobiDB-lite"/>
    </source>
</evidence>
<dbReference type="OrthoDB" id="39175at2759"/>
<keyword evidence="5" id="KW-0539">Nucleus</keyword>
<dbReference type="EMBL" id="KQ474088">
    <property type="protein sequence ID" value="KPV72281.1"/>
    <property type="molecule type" value="Genomic_DNA"/>
</dbReference>
<evidence type="ECO:0000256" key="5">
    <source>
        <dbReference type="ARBA" id="ARBA00023242"/>
    </source>
</evidence>
<dbReference type="GO" id="GO:0008270">
    <property type="term" value="F:zinc ion binding"/>
    <property type="evidence" value="ECO:0007669"/>
    <property type="project" value="InterPro"/>
</dbReference>
<evidence type="ECO:0000259" key="7">
    <source>
        <dbReference type="SMART" id="SM00906"/>
    </source>
</evidence>
<dbReference type="OMA" id="WASAKWA"/>
<dbReference type="Pfam" id="PF04082">
    <property type="entry name" value="Fungal_trans"/>
    <property type="match status" value="1"/>
</dbReference>
<keyword evidence="4" id="KW-0804">Transcription</keyword>
<keyword evidence="9" id="KW-1185">Reference proteome</keyword>
<dbReference type="CDD" id="cd12148">
    <property type="entry name" value="fungal_TF_MHR"/>
    <property type="match status" value="1"/>
</dbReference>
<evidence type="ECO:0000256" key="3">
    <source>
        <dbReference type="ARBA" id="ARBA00023015"/>
    </source>
</evidence>
<protein>
    <recommendedName>
        <fullName evidence="7">Xylanolytic transcriptional activator regulatory domain-containing protein</fullName>
    </recommendedName>
</protein>
<evidence type="ECO:0000256" key="4">
    <source>
        <dbReference type="ARBA" id="ARBA00023163"/>
    </source>
</evidence>
<reference evidence="8 9" key="1">
    <citation type="journal article" date="2015" name="Front. Microbiol.">
        <title>Genome sequence of the plant growth promoting endophytic yeast Rhodotorula graminis WP1.</title>
        <authorList>
            <person name="Firrincieli A."/>
            <person name="Otillar R."/>
            <person name="Salamov A."/>
            <person name="Schmutz J."/>
            <person name="Khan Z."/>
            <person name="Redman R.S."/>
            <person name="Fleck N.D."/>
            <person name="Lindquist E."/>
            <person name="Grigoriev I.V."/>
            <person name="Doty S.L."/>
        </authorList>
    </citation>
    <scope>NUCLEOTIDE SEQUENCE [LARGE SCALE GENOMIC DNA]</scope>
    <source>
        <strain evidence="8 9">WP1</strain>
    </source>
</reference>
<organism evidence="8 9">
    <name type="scientific">Rhodotorula graminis (strain WP1)</name>
    <dbReference type="NCBI Taxonomy" id="578459"/>
    <lineage>
        <taxon>Eukaryota</taxon>
        <taxon>Fungi</taxon>
        <taxon>Dikarya</taxon>
        <taxon>Basidiomycota</taxon>
        <taxon>Pucciniomycotina</taxon>
        <taxon>Microbotryomycetes</taxon>
        <taxon>Sporidiobolales</taxon>
        <taxon>Sporidiobolaceae</taxon>
        <taxon>Rhodotorula</taxon>
    </lineage>
</organism>
<dbReference type="InterPro" id="IPR007219">
    <property type="entry name" value="XnlR_reg_dom"/>
</dbReference>
<dbReference type="STRING" id="578459.A0A0P9EKR4"/>
<feature type="compositionally biased region" description="Low complexity" evidence="6">
    <location>
        <begin position="671"/>
        <end position="698"/>
    </location>
</feature>
<dbReference type="GeneID" id="28978630"/>
<evidence type="ECO:0000256" key="1">
    <source>
        <dbReference type="ARBA" id="ARBA00004123"/>
    </source>
</evidence>
<feature type="region of interest" description="Disordered" evidence="6">
    <location>
        <begin position="58"/>
        <end position="115"/>
    </location>
</feature>
<keyword evidence="2" id="KW-0479">Metal-binding</keyword>
<accession>A0A0P9EKR4</accession>
<feature type="compositionally biased region" description="Basic and acidic residues" evidence="6">
    <location>
        <begin position="707"/>
        <end position="716"/>
    </location>
</feature>
<evidence type="ECO:0000313" key="9">
    <source>
        <dbReference type="Proteomes" id="UP000053890"/>
    </source>
</evidence>
<dbReference type="GO" id="GO:0005634">
    <property type="term" value="C:nucleus"/>
    <property type="evidence" value="ECO:0007669"/>
    <property type="project" value="UniProtKB-SubCell"/>
</dbReference>
<comment type="subcellular location">
    <subcellularLocation>
        <location evidence="1">Nucleus</location>
    </subcellularLocation>
</comment>
<proteinExistence type="predicted"/>
<dbReference type="PANTHER" id="PTHR47338:SF29">
    <property type="entry name" value="ZN(2)-C6 FUNGAL-TYPE DOMAIN-CONTAINING PROTEIN"/>
    <property type="match status" value="1"/>
</dbReference>
<name>A0A0P9EKR4_RHOGW</name>
<feature type="region of interest" description="Disordered" evidence="6">
    <location>
        <begin position="340"/>
        <end position="384"/>
    </location>
</feature>
<dbReference type="GO" id="GO:0000981">
    <property type="term" value="F:DNA-binding transcription factor activity, RNA polymerase II-specific"/>
    <property type="evidence" value="ECO:0007669"/>
    <property type="project" value="InterPro"/>
</dbReference>
<dbReference type="RefSeq" id="XP_018268330.1">
    <property type="nucleotide sequence ID" value="XM_018418182.1"/>
</dbReference>
<gene>
    <name evidence="8" type="ORF">RHOBADRAFT_56093</name>
</gene>
<dbReference type="Proteomes" id="UP000053890">
    <property type="component" value="Unassembled WGS sequence"/>
</dbReference>
<dbReference type="SMART" id="SM00906">
    <property type="entry name" value="Fungal_trans"/>
    <property type="match status" value="1"/>
</dbReference>
<evidence type="ECO:0000313" key="8">
    <source>
        <dbReference type="EMBL" id="KPV72281.1"/>
    </source>
</evidence>
<evidence type="ECO:0000256" key="2">
    <source>
        <dbReference type="ARBA" id="ARBA00022723"/>
    </source>
</evidence>
<dbReference type="AlphaFoldDB" id="A0A0P9EKR4"/>
<feature type="region of interest" description="Disordered" evidence="6">
    <location>
        <begin position="669"/>
        <end position="716"/>
    </location>
</feature>
<keyword evidence="3" id="KW-0805">Transcription regulation</keyword>
<dbReference type="InterPro" id="IPR050815">
    <property type="entry name" value="TF_fung"/>
</dbReference>
<sequence length="812" mass="86842">MPPDRDGARPVCARCAKSARAHGEDPSTFVCVYDSGVPKAKQATSPTSTKDSDAIADLAAQIAELKEQLTQQRPPPPQQQQPEPDHSPQPFASTSSHTLDVNPPQPTWSASTPNFSSSTASANYYPAATATTADHTSTSLVWSSTLTAPYSSSTTTGPDLTDLAMAASPLYQLPLPTINWGALTHSSYPSDLPSPGLFARLVDVYFAKPHLATGLINERRFRQSLTYLELPSDPRSPSPCLLHALVATAALLVPESFYAPHEPRYWSPKSSLSSHHAKLAERALDPAFQRGRQLLQVVQASVLCCFCAYTDARFGDTWLVSAMAARLAVTVGLNHVRRAPVGAASPDAGGERGGPGGAPARTEEAHRRQRRLKDKSMLAPTSDREEVDERASVFFFCYAADKMTSAATGWAAAINEDDVTSLLPHPPGSEDTYEDPLSSPLYLHNPAFFTACPPHLTGALQLYFKAYILLGRVVRFLQRAPEPVGSGYAREDDPDLRETPAFRSLERTISHFRLSIPREQSYAYYASHAGIENTPFLVFTILHVLTILLHEPFCLAPDVDEQDLSFQKCAAAAKAIVASVYELNGSSFEVGLLASFLNYLWAVAGRTLVRALALASRRGDLTAAAQLANDVKALIGAMQANKSRVGAITALNLQRLLLHPFQVLAECVSGPSHDPSQHPTSSSSSSSSLPTPGATATSGRPTTMGRSRADSIDEAGHPVDEHYVPLHERQPGMGRYNEDEGALEIDLEANRPGGLDTSASASALKVASGTAWELLGLGTGLSSEANALMGMLDACGGQESGLWDLAALGGGQ</sequence>
<dbReference type="GO" id="GO:0003677">
    <property type="term" value="F:DNA binding"/>
    <property type="evidence" value="ECO:0007669"/>
    <property type="project" value="InterPro"/>
</dbReference>
<dbReference type="PANTHER" id="PTHR47338">
    <property type="entry name" value="ZN(II)2CYS6 TRANSCRIPTION FACTOR (EUROFUNG)-RELATED"/>
    <property type="match status" value="1"/>
</dbReference>